<dbReference type="EMBL" id="JAFNEN010000302">
    <property type="protein sequence ID" value="KAG8186432.1"/>
    <property type="molecule type" value="Genomic_DNA"/>
</dbReference>
<evidence type="ECO:0000313" key="2">
    <source>
        <dbReference type="Proteomes" id="UP000827092"/>
    </source>
</evidence>
<organism evidence="1 2">
    <name type="scientific">Oedothorax gibbosus</name>
    <dbReference type="NCBI Taxonomy" id="931172"/>
    <lineage>
        <taxon>Eukaryota</taxon>
        <taxon>Metazoa</taxon>
        <taxon>Ecdysozoa</taxon>
        <taxon>Arthropoda</taxon>
        <taxon>Chelicerata</taxon>
        <taxon>Arachnida</taxon>
        <taxon>Araneae</taxon>
        <taxon>Araneomorphae</taxon>
        <taxon>Entelegynae</taxon>
        <taxon>Araneoidea</taxon>
        <taxon>Linyphiidae</taxon>
        <taxon>Erigoninae</taxon>
        <taxon>Oedothorax</taxon>
    </lineage>
</organism>
<gene>
    <name evidence="1" type="ORF">JTE90_023163</name>
</gene>
<reference evidence="1 2" key="1">
    <citation type="journal article" date="2022" name="Nat. Ecol. Evol.">
        <title>A masculinizing supergene underlies an exaggerated male reproductive morph in a spider.</title>
        <authorList>
            <person name="Hendrickx F."/>
            <person name="De Corte Z."/>
            <person name="Sonet G."/>
            <person name="Van Belleghem S.M."/>
            <person name="Kostlbacher S."/>
            <person name="Vangestel C."/>
        </authorList>
    </citation>
    <scope>NUCLEOTIDE SEQUENCE [LARGE SCALE GENOMIC DNA]</scope>
    <source>
        <strain evidence="1">W744_W776</strain>
    </source>
</reference>
<evidence type="ECO:0000313" key="1">
    <source>
        <dbReference type="EMBL" id="KAG8186432.1"/>
    </source>
</evidence>
<proteinExistence type="predicted"/>
<keyword evidence="2" id="KW-1185">Reference proteome</keyword>
<accession>A0AAV6UQ66</accession>
<comment type="caution">
    <text evidence="1">The sequence shown here is derived from an EMBL/GenBank/DDBJ whole genome shotgun (WGS) entry which is preliminary data.</text>
</comment>
<name>A0AAV6UQ66_9ARAC</name>
<dbReference type="AlphaFoldDB" id="A0AAV6UQ66"/>
<dbReference type="Proteomes" id="UP000827092">
    <property type="component" value="Unassembled WGS sequence"/>
</dbReference>
<protein>
    <submittedName>
        <fullName evidence="1">Uncharacterized protein</fullName>
    </submittedName>
</protein>
<sequence length="80" mass="8592">MKVVHCIHQKTLGALKGGPTIYSDISSFAMQPLPRKRTRQGAPSRGYPALGFVNCLTPNAPPADTSKLPSFSEDILITPV</sequence>